<accession>A0A7R9LBE8</accession>
<feature type="transmembrane region" description="Helical" evidence="5">
    <location>
        <begin position="48"/>
        <end position="67"/>
    </location>
</feature>
<evidence type="ECO:0000313" key="7">
    <source>
        <dbReference type="EMBL" id="CAD7638574.1"/>
    </source>
</evidence>
<dbReference type="InterPro" id="IPR002123">
    <property type="entry name" value="Plipid/glycerol_acylTrfase"/>
</dbReference>
<keyword evidence="2" id="KW-0808">Transferase</keyword>
<keyword evidence="5" id="KW-0472">Membrane</keyword>
<dbReference type="EMBL" id="OC915089">
    <property type="protein sequence ID" value="CAD7638574.1"/>
    <property type="molecule type" value="Genomic_DNA"/>
</dbReference>
<gene>
    <name evidence="7" type="ORF">ONB1V03_LOCUS1474</name>
</gene>
<dbReference type="PANTHER" id="PTHR10983:SF24">
    <property type="entry name" value="1-ACYLGLYCEROL-3-PHOSPHATE O-ACYLTRANSFERASE 3, ISOFORM E-RELATED"/>
    <property type="match status" value="1"/>
</dbReference>
<organism evidence="7">
    <name type="scientific">Oppiella nova</name>
    <dbReference type="NCBI Taxonomy" id="334625"/>
    <lineage>
        <taxon>Eukaryota</taxon>
        <taxon>Metazoa</taxon>
        <taxon>Ecdysozoa</taxon>
        <taxon>Arthropoda</taxon>
        <taxon>Chelicerata</taxon>
        <taxon>Arachnida</taxon>
        <taxon>Acari</taxon>
        <taxon>Acariformes</taxon>
        <taxon>Sarcoptiformes</taxon>
        <taxon>Oribatida</taxon>
        <taxon>Brachypylina</taxon>
        <taxon>Oppioidea</taxon>
        <taxon>Oppiidae</taxon>
        <taxon>Oppiella</taxon>
    </lineage>
</organism>
<evidence type="ECO:0000256" key="5">
    <source>
        <dbReference type="SAM" id="Phobius"/>
    </source>
</evidence>
<evidence type="ECO:0000256" key="2">
    <source>
        <dbReference type="ARBA" id="ARBA00022679"/>
    </source>
</evidence>
<reference evidence="7" key="1">
    <citation type="submission" date="2020-11" db="EMBL/GenBank/DDBJ databases">
        <authorList>
            <person name="Tran Van P."/>
        </authorList>
    </citation>
    <scope>NUCLEOTIDE SEQUENCE</scope>
</reference>
<dbReference type="CDD" id="cd07990">
    <property type="entry name" value="LPLAT_LCLAT1-like"/>
    <property type="match status" value="1"/>
</dbReference>
<dbReference type="GO" id="GO:0012505">
    <property type="term" value="C:endomembrane system"/>
    <property type="evidence" value="ECO:0007669"/>
    <property type="project" value="TreeGrafter"/>
</dbReference>
<evidence type="ECO:0000259" key="6">
    <source>
        <dbReference type="SMART" id="SM00563"/>
    </source>
</evidence>
<dbReference type="InterPro" id="IPR032098">
    <property type="entry name" value="Acyltransf_C"/>
</dbReference>
<keyword evidence="8" id="KW-1185">Reference proteome</keyword>
<comment type="similarity">
    <text evidence="1">Belongs to the 1-acyl-sn-glycerol-3-phosphate acyltransferase family.</text>
</comment>
<evidence type="ECO:0000256" key="4">
    <source>
        <dbReference type="SAM" id="MobiDB-lite"/>
    </source>
</evidence>
<dbReference type="AlphaFoldDB" id="A0A7R9LBE8"/>
<evidence type="ECO:0000256" key="3">
    <source>
        <dbReference type="ARBA" id="ARBA00023315"/>
    </source>
</evidence>
<feature type="transmembrane region" description="Helical" evidence="5">
    <location>
        <begin position="352"/>
        <end position="375"/>
    </location>
</feature>
<name>A0A7R9LBE8_9ACAR</name>
<dbReference type="PANTHER" id="PTHR10983">
    <property type="entry name" value="1-ACYLGLYCEROL-3-PHOSPHATE ACYLTRANSFERASE-RELATED"/>
    <property type="match status" value="1"/>
</dbReference>
<keyword evidence="3" id="KW-0012">Acyltransferase</keyword>
<dbReference type="Proteomes" id="UP000728032">
    <property type="component" value="Unassembled WGS sequence"/>
</dbReference>
<dbReference type="OrthoDB" id="189226at2759"/>
<dbReference type="GO" id="GO:0003841">
    <property type="term" value="F:1-acylglycerol-3-phosphate O-acyltransferase activity"/>
    <property type="evidence" value="ECO:0007669"/>
    <property type="project" value="TreeGrafter"/>
</dbReference>
<evidence type="ECO:0000256" key="1">
    <source>
        <dbReference type="ARBA" id="ARBA00008655"/>
    </source>
</evidence>
<proteinExistence type="inferred from homology"/>
<sequence length="427" mass="50038">MLQQIRKLKILRVLFSLSFFISGIIINLIQFSLYVSVRPVDKKLYRRLNYYLIYTLFSQVVAISEWWSGSRVRMFFADEKSRDSHAVDHTLYIMNHRYELDWLYAWMVLDKYELDWLYAWMVLDKYESLGSAKSFAKKSLKWLPIIGWGWVLDEFIFLDRDWKKDSVTLPKALDQLMAYESPIALLLFSEGTRFTESKYENSIAFAKQRGLPQLKYHLLPRTKGFAFCVQHIKDNYPDAVIYDIQLRFDDNAIHLPSLTSIVRAKPLSGDLYLRRIPITDVPTDTEEDINTFLYDLYQKKDDLMEYHQKNGKFPGILVEKSRRIAPLINWMSWFVFVMISLSYILLNVFASGNLYLIISTTLIFAFALGSVYMMIGSTKIKKGSKYGTKSDNRNKSDSQLNPNNNLDNNSSLRKRLNENNTSESIEN</sequence>
<dbReference type="SMART" id="SM00563">
    <property type="entry name" value="PlsC"/>
    <property type="match status" value="1"/>
</dbReference>
<keyword evidence="5" id="KW-1133">Transmembrane helix</keyword>
<evidence type="ECO:0000313" key="8">
    <source>
        <dbReference type="Proteomes" id="UP000728032"/>
    </source>
</evidence>
<keyword evidence="5" id="KW-0812">Transmembrane</keyword>
<dbReference type="EMBL" id="CAJPVJ010000264">
    <property type="protein sequence ID" value="CAG2161873.1"/>
    <property type="molecule type" value="Genomic_DNA"/>
</dbReference>
<protein>
    <recommendedName>
        <fullName evidence="6">Phospholipid/glycerol acyltransferase domain-containing protein</fullName>
    </recommendedName>
</protein>
<dbReference type="Pfam" id="PF16076">
    <property type="entry name" value="Acyltransf_C"/>
    <property type="match status" value="1"/>
</dbReference>
<feature type="transmembrane region" description="Helical" evidence="5">
    <location>
        <begin position="327"/>
        <end position="346"/>
    </location>
</feature>
<feature type="region of interest" description="Disordered" evidence="4">
    <location>
        <begin position="382"/>
        <end position="427"/>
    </location>
</feature>
<feature type="compositionally biased region" description="Low complexity" evidence="4">
    <location>
        <begin position="397"/>
        <end position="411"/>
    </location>
</feature>
<dbReference type="SUPFAM" id="SSF69593">
    <property type="entry name" value="Glycerol-3-phosphate (1)-acyltransferase"/>
    <property type="match status" value="1"/>
</dbReference>
<dbReference type="Pfam" id="PF01553">
    <property type="entry name" value="Acyltransferase"/>
    <property type="match status" value="1"/>
</dbReference>
<feature type="transmembrane region" description="Helical" evidence="5">
    <location>
        <begin position="12"/>
        <end position="36"/>
    </location>
</feature>
<feature type="compositionally biased region" description="Polar residues" evidence="4">
    <location>
        <begin position="418"/>
        <end position="427"/>
    </location>
</feature>
<feature type="domain" description="Phospholipid/glycerol acyltransferase" evidence="6">
    <location>
        <begin position="90"/>
        <end position="226"/>
    </location>
</feature>